<sequence>MTRHHRAVPALAAAAIGIVAAVSGSGPAHADPDTDFANQLHTYGIYGPKDYNAWLGKIACQRLDNNVDHDAYQSAKFVATNLSRQNATQQNWQFLSAAIDFYCPDERSVLEDAAHQSQAGDRA</sequence>
<dbReference type="Pfam" id="PF05305">
    <property type="entry name" value="DUF732"/>
    <property type="match status" value="1"/>
</dbReference>
<evidence type="ECO:0000256" key="1">
    <source>
        <dbReference type="SAM" id="SignalP"/>
    </source>
</evidence>
<dbReference type="RefSeq" id="WP_060999965.1">
    <property type="nucleotide sequence ID" value="NZ_LSKA01000064.1"/>
</dbReference>
<dbReference type="EMBL" id="LZSF01000064">
    <property type="protein sequence ID" value="OBA89966.1"/>
    <property type="molecule type" value="Genomic_DNA"/>
</dbReference>
<comment type="caution">
    <text evidence="3">The sequence shown here is derived from an EMBL/GenBank/DDBJ whole genome shotgun (WGS) entry which is preliminary data.</text>
</comment>
<feature type="domain" description="DUF732" evidence="2">
    <location>
        <begin position="33"/>
        <end position="105"/>
    </location>
</feature>
<reference evidence="3 4" key="1">
    <citation type="submission" date="2016-06" db="EMBL/GenBank/DDBJ databases">
        <authorList>
            <person name="Kjaerup R.B."/>
            <person name="Dalgaard T.S."/>
            <person name="Juul-Madsen H.R."/>
        </authorList>
    </citation>
    <scope>NUCLEOTIDE SEQUENCE [LARGE SCALE GENOMIC DNA]</scope>
    <source>
        <strain evidence="3 4">1199456.5</strain>
    </source>
</reference>
<dbReference type="AlphaFoldDB" id="A0A1A0MY35"/>
<dbReference type="OrthoDB" id="4640123at2"/>
<dbReference type="InterPro" id="IPR007969">
    <property type="entry name" value="DUF732"/>
</dbReference>
<gene>
    <name evidence="3" type="ORF">A5642_13695</name>
</gene>
<evidence type="ECO:0000313" key="3">
    <source>
        <dbReference type="EMBL" id="OBA89966.1"/>
    </source>
</evidence>
<evidence type="ECO:0000259" key="2">
    <source>
        <dbReference type="Pfam" id="PF05305"/>
    </source>
</evidence>
<feature type="signal peptide" evidence="1">
    <location>
        <begin position="1"/>
        <end position="30"/>
    </location>
</feature>
<keyword evidence="1" id="KW-0732">Signal</keyword>
<dbReference type="Proteomes" id="UP000093962">
    <property type="component" value="Unassembled WGS sequence"/>
</dbReference>
<evidence type="ECO:0000313" key="4">
    <source>
        <dbReference type="Proteomes" id="UP000093962"/>
    </source>
</evidence>
<feature type="chain" id="PRO_5008295508" description="DUF732 domain-containing protein" evidence="1">
    <location>
        <begin position="31"/>
        <end position="123"/>
    </location>
</feature>
<accession>A0A1A0MY35</accession>
<organism evidence="3 4">
    <name type="scientific">Mycolicibacterium mucogenicum</name>
    <name type="common">Mycobacterium mucogenicum</name>
    <dbReference type="NCBI Taxonomy" id="56689"/>
    <lineage>
        <taxon>Bacteria</taxon>
        <taxon>Bacillati</taxon>
        <taxon>Actinomycetota</taxon>
        <taxon>Actinomycetes</taxon>
        <taxon>Mycobacteriales</taxon>
        <taxon>Mycobacteriaceae</taxon>
        <taxon>Mycolicibacterium</taxon>
    </lineage>
</organism>
<name>A0A1A0MY35_MYCMU</name>
<proteinExistence type="predicted"/>
<protein>
    <recommendedName>
        <fullName evidence="2">DUF732 domain-containing protein</fullName>
    </recommendedName>
</protein>